<evidence type="ECO:0000313" key="3">
    <source>
        <dbReference type="Proteomes" id="UP000823661"/>
    </source>
</evidence>
<accession>A0A9D9HH57</accession>
<proteinExistence type="predicted"/>
<dbReference type="InterPro" id="IPR030890">
    <property type="entry name" value="LP_HExxH_w_TonB"/>
</dbReference>
<dbReference type="Gene3D" id="3.40.390.70">
    <property type="match status" value="1"/>
</dbReference>
<dbReference type="EMBL" id="JADIMI010000007">
    <property type="protein sequence ID" value="MBO8451336.1"/>
    <property type="molecule type" value="Genomic_DNA"/>
</dbReference>
<evidence type="ECO:0008006" key="4">
    <source>
        <dbReference type="Google" id="ProtNLM"/>
    </source>
</evidence>
<dbReference type="AlphaFoldDB" id="A0A9D9HH57"/>
<dbReference type="PROSITE" id="PS51257">
    <property type="entry name" value="PROKAR_LIPOPROTEIN"/>
    <property type="match status" value="1"/>
</dbReference>
<evidence type="ECO:0000256" key="1">
    <source>
        <dbReference type="SAM" id="SignalP"/>
    </source>
</evidence>
<dbReference type="Proteomes" id="UP000823661">
    <property type="component" value="Unassembled WGS sequence"/>
</dbReference>
<reference evidence="2" key="2">
    <citation type="journal article" date="2021" name="PeerJ">
        <title>Extensive microbial diversity within the chicken gut microbiome revealed by metagenomics and culture.</title>
        <authorList>
            <person name="Gilroy R."/>
            <person name="Ravi A."/>
            <person name="Getino M."/>
            <person name="Pursley I."/>
            <person name="Horton D.L."/>
            <person name="Alikhan N.F."/>
            <person name="Baker D."/>
            <person name="Gharbi K."/>
            <person name="Hall N."/>
            <person name="Watson M."/>
            <person name="Adriaenssens E.M."/>
            <person name="Foster-Nyarko E."/>
            <person name="Jarju S."/>
            <person name="Secka A."/>
            <person name="Antonio M."/>
            <person name="Oren A."/>
            <person name="Chaudhuri R.R."/>
            <person name="La Ragione R."/>
            <person name="Hildebrand F."/>
            <person name="Pallen M.J."/>
        </authorList>
    </citation>
    <scope>NUCLEOTIDE SEQUENCE</scope>
    <source>
        <strain evidence="2">B1-20833</strain>
    </source>
</reference>
<evidence type="ECO:0000313" key="2">
    <source>
        <dbReference type="EMBL" id="MBO8451336.1"/>
    </source>
</evidence>
<name>A0A9D9HH57_9BACT</name>
<feature type="signal peptide" evidence="1">
    <location>
        <begin position="1"/>
        <end position="22"/>
    </location>
</feature>
<organism evidence="2 3">
    <name type="scientific">Candidatus Cryptobacteroides intestinavium</name>
    <dbReference type="NCBI Taxonomy" id="2840766"/>
    <lineage>
        <taxon>Bacteria</taxon>
        <taxon>Pseudomonadati</taxon>
        <taxon>Bacteroidota</taxon>
        <taxon>Bacteroidia</taxon>
        <taxon>Bacteroidales</taxon>
        <taxon>Candidatus Cryptobacteroides</taxon>
    </lineage>
</organism>
<keyword evidence="1" id="KW-0732">Signal</keyword>
<sequence length="295" mass="33555">MKNTITYLLVAMAALMLTSCFKDEPDSSSIFDSYEGAVKSEFDLWLDRHYVDPYNINFEYRMPDRETHFNYWVSPPPVDKSIQLAKLIKYVILDGMAELMSAEDDPLLLAKTYFPRQLFLVGCHEIESTGTVVLASAENGLQINLLGVNFFNCEDQASCEQYVGTIVHEFAHILDGNIAVPVDYDLVTKDGYIGDQYTSAPNDYLQNGFLSNYARSSPAEDIAVMVAALVGNDADWWESTLSQAGDTGRPFLEKKRDILVSWLRDEFRIDVYKWHDIYTGRVASIDRIDWDDLDD</sequence>
<comment type="caution">
    <text evidence="2">The sequence shown here is derived from an EMBL/GenBank/DDBJ whole genome shotgun (WGS) entry which is preliminary data.</text>
</comment>
<feature type="chain" id="PRO_5038453640" description="Substrate import-associated zinc metallohydrolase lipoprotein" evidence="1">
    <location>
        <begin position="23"/>
        <end position="295"/>
    </location>
</feature>
<protein>
    <recommendedName>
        <fullName evidence="4">Substrate import-associated zinc metallohydrolase lipoprotein</fullName>
    </recommendedName>
</protein>
<dbReference type="NCBIfam" id="TIGR04549">
    <property type="entry name" value="LP_HExxH_w_tonB"/>
    <property type="match status" value="1"/>
</dbReference>
<dbReference type="Pfam" id="PF15890">
    <property type="entry name" value="Peptidase_Mx1"/>
    <property type="match status" value="1"/>
</dbReference>
<gene>
    <name evidence="2" type="ORF">IAC06_00420</name>
</gene>
<reference evidence="2" key="1">
    <citation type="submission" date="2020-10" db="EMBL/GenBank/DDBJ databases">
        <authorList>
            <person name="Gilroy R."/>
        </authorList>
    </citation>
    <scope>NUCLEOTIDE SEQUENCE</scope>
    <source>
        <strain evidence="2">B1-20833</strain>
    </source>
</reference>